<keyword evidence="1" id="KW-0472">Membrane</keyword>
<dbReference type="Proteomes" id="UP000433577">
    <property type="component" value="Plasmid p1"/>
</dbReference>
<keyword evidence="1" id="KW-1133">Transmembrane helix</keyword>
<gene>
    <name evidence="2" type="ORF">FAZ98_34875</name>
</gene>
<evidence type="ECO:0000313" key="3">
    <source>
        <dbReference type="Proteomes" id="UP000433577"/>
    </source>
</evidence>
<accession>A0A7Z2GSC5</accession>
<dbReference type="EMBL" id="CP046917">
    <property type="protein sequence ID" value="QGZ67017.1"/>
    <property type="molecule type" value="Genomic_DNA"/>
</dbReference>
<geneLocation type="plasmid" evidence="2 3">
    <name>p1</name>
</geneLocation>
<keyword evidence="3" id="KW-1185">Reference proteome</keyword>
<sequence length="130" mass="13486">MKYPLLSPLRRAAVCAVASARAACAHLLARREIRTTLIAAGLSMIAPMANAVDLSDLGSATDVICLVSSWISGPWLFGIGLVVIIVAFIAIATSESTIAKVLSTALAGIGFAACAVPILQNHFKISYVCT</sequence>
<proteinExistence type="predicted"/>
<dbReference type="KEGG" id="pacs:FAZ98_34875"/>
<keyword evidence="1" id="KW-0812">Transmembrane</keyword>
<organism evidence="2 3">
    <name type="scientific">Paraburkholderia acidisoli</name>
    <dbReference type="NCBI Taxonomy" id="2571748"/>
    <lineage>
        <taxon>Bacteria</taxon>
        <taxon>Pseudomonadati</taxon>
        <taxon>Pseudomonadota</taxon>
        <taxon>Betaproteobacteria</taxon>
        <taxon>Burkholderiales</taxon>
        <taxon>Burkholderiaceae</taxon>
        <taxon>Paraburkholderia</taxon>
    </lineage>
</organism>
<dbReference type="AlphaFoldDB" id="A0A7Z2GSC5"/>
<dbReference type="OrthoDB" id="9029360at2"/>
<name>A0A7Z2GSC5_9BURK</name>
<keyword evidence="2" id="KW-0614">Plasmid</keyword>
<reference evidence="2 3" key="1">
    <citation type="submission" date="2019-12" db="EMBL/GenBank/DDBJ databases">
        <title>Paraburkholderia acidiphila 7Q-K02 sp. nov and Paraburkholderia acidisoli DHF22 sp. nov., two strains isolated from forest soil.</title>
        <authorList>
            <person name="Gao Z."/>
            <person name="Qiu L."/>
        </authorList>
    </citation>
    <scope>NUCLEOTIDE SEQUENCE [LARGE SCALE GENOMIC DNA]</scope>
    <source>
        <strain evidence="2 3">DHF22</strain>
        <plasmid evidence="2 3">p1</plasmid>
    </source>
</reference>
<feature type="transmembrane region" description="Helical" evidence="1">
    <location>
        <begin position="98"/>
        <end position="119"/>
    </location>
</feature>
<feature type="transmembrane region" description="Helical" evidence="1">
    <location>
        <begin position="64"/>
        <end position="92"/>
    </location>
</feature>
<feature type="transmembrane region" description="Helical" evidence="1">
    <location>
        <begin position="35"/>
        <end position="52"/>
    </location>
</feature>
<protein>
    <submittedName>
        <fullName evidence="2">Conjugal transfer protein TrbC</fullName>
    </submittedName>
</protein>
<evidence type="ECO:0000313" key="2">
    <source>
        <dbReference type="EMBL" id="QGZ67017.1"/>
    </source>
</evidence>
<dbReference type="RefSeq" id="WP_158958919.1">
    <property type="nucleotide sequence ID" value="NZ_CP046917.1"/>
</dbReference>
<evidence type="ECO:0000256" key="1">
    <source>
        <dbReference type="SAM" id="Phobius"/>
    </source>
</evidence>